<dbReference type="Proteomes" id="UP000198462">
    <property type="component" value="Unassembled WGS sequence"/>
</dbReference>
<dbReference type="OrthoDB" id="9794721at2"/>
<dbReference type="PANTHER" id="PTHR44051">
    <property type="entry name" value="GLUTATHIONE S-TRANSFERASE-RELATED"/>
    <property type="match status" value="1"/>
</dbReference>
<dbReference type="SFLD" id="SFLDG00358">
    <property type="entry name" value="Main_(cytGST)"/>
    <property type="match status" value="1"/>
</dbReference>
<dbReference type="InterPro" id="IPR004046">
    <property type="entry name" value="GST_C"/>
</dbReference>
<gene>
    <name evidence="3" type="ORF">B5C34_03635</name>
</gene>
<keyword evidence="4" id="KW-1185">Reference proteome</keyword>
<feature type="domain" description="GST N-terminal" evidence="1">
    <location>
        <begin position="1"/>
        <end position="79"/>
    </location>
</feature>
<accession>A0A219B492</accession>
<evidence type="ECO:0000259" key="1">
    <source>
        <dbReference type="PROSITE" id="PS50404"/>
    </source>
</evidence>
<dbReference type="InterPro" id="IPR036282">
    <property type="entry name" value="Glutathione-S-Trfase_C_sf"/>
</dbReference>
<dbReference type="InterPro" id="IPR040079">
    <property type="entry name" value="Glutathione_S-Trfase"/>
</dbReference>
<comment type="caution">
    <text evidence="3">The sequence shown here is derived from an EMBL/GenBank/DDBJ whole genome shotgun (WGS) entry which is preliminary data.</text>
</comment>
<reference evidence="4" key="1">
    <citation type="submission" date="2017-05" db="EMBL/GenBank/DDBJ databases">
        <authorList>
            <person name="Lin X."/>
        </authorList>
    </citation>
    <scope>NUCLEOTIDE SEQUENCE [LARGE SCALE GENOMIC DNA]</scope>
    <source>
        <strain evidence="4">JLT2012</strain>
    </source>
</reference>
<dbReference type="InterPro" id="IPR010987">
    <property type="entry name" value="Glutathione-S-Trfase_C-like"/>
</dbReference>
<feature type="domain" description="GST C-terminal" evidence="2">
    <location>
        <begin position="84"/>
        <end position="215"/>
    </location>
</feature>
<dbReference type="SUPFAM" id="SSF52833">
    <property type="entry name" value="Thioredoxin-like"/>
    <property type="match status" value="1"/>
</dbReference>
<dbReference type="AlphaFoldDB" id="A0A219B492"/>
<dbReference type="PROSITE" id="PS50404">
    <property type="entry name" value="GST_NTER"/>
    <property type="match status" value="1"/>
</dbReference>
<dbReference type="Gene3D" id="1.20.1050.10">
    <property type="match status" value="1"/>
</dbReference>
<dbReference type="PANTHER" id="PTHR44051:SF8">
    <property type="entry name" value="GLUTATHIONE S-TRANSFERASE GSTA"/>
    <property type="match status" value="1"/>
</dbReference>
<dbReference type="GO" id="GO:0016740">
    <property type="term" value="F:transferase activity"/>
    <property type="evidence" value="ECO:0007669"/>
    <property type="project" value="UniProtKB-KW"/>
</dbReference>
<proteinExistence type="predicted"/>
<evidence type="ECO:0000259" key="2">
    <source>
        <dbReference type="PROSITE" id="PS50405"/>
    </source>
</evidence>
<dbReference type="Gene3D" id="3.40.30.10">
    <property type="entry name" value="Glutaredoxin"/>
    <property type="match status" value="1"/>
</dbReference>
<name>A0A219B492_9SPHN</name>
<dbReference type="SFLD" id="SFLDS00019">
    <property type="entry name" value="Glutathione_Transferase_(cytos"/>
    <property type="match status" value="1"/>
</dbReference>
<dbReference type="SUPFAM" id="SSF47616">
    <property type="entry name" value="GST C-terminal domain-like"/>
    <property type="match status" value="1"/>
</dbReference>
<dbReference type="CDD" id="cd00299">
    <property type="entry name" value="GST_C_family"/>
    <property type="match status" value="1"/>
</dbReference>
<dbReference type="CDD" id="cd00570">
    <property type="entry name" value="GST_N_family"/>
    <property type="match status" value="1"/>
</dbReference>
<protein>
    <submittedName>
        <fullName evidence="3">Glutathione S-transferase</fullName>
    </submittedName>
</protein>
<evidence type="ECO:0000313" key="3">
    <source>
        <dbReference type="EMBL" id="OWV32629.1"/>
    </source>
</evidence>
<organism evidence="3 4">
    <name type="scientific">Pacificimonas flava</name>
    <dbReference type="NCBI Taxonomy" id="1234595"/>
    <lineage>
        <taxon>Bacteria</taxon>
        <taxon>Pseudomonadati</taxon>
        <taxon>Pseudomonadota</taxon>
        <taxon>Alphaproteobacteria</taxon>
        <taxon>Sphingomonadales</taxon>
        <taxon>Sphingosinicellaceae</taxon>
        <taxon>Pacificimonas</taxon>
    </lineage>
</organism>
<dbReference type="InterPro" id="IPR036249">
    <property type="entry name" value="Thioredoxin-like_sf"/>
</dbReference>
<dbReference type="Pfam" id="PF00043">
    <property type="entry name" value="GST_C"/>
    <property type="match status" value="1"/>
</dbReference>
<sequence>MWTLYQFPLCPFSRKVRIALAEKNVDFALELEYPWARSDRLLGLNQAGQTPVLAGEKPGPLVHSQAICEYFEETVEKAPLLGSGSAARAEVRRLTAWFDEKCYAEATNPLLLERMYKRVVLRQPPEARTLRAASQAVALHLDRIEALLGERRWLAGATFSLADVAAFAQLSVADYLGGLGFSGYPDTKQWYSAVKSRPSVRRLLPDRMEGLVPPPHYDKLDF</sequence>
<dbReference type="Pfam" id="PF13409">
    <property type="entry name" value="GST_N_2"/>
    <property type="match status" value="1"/>
</dbReference>
<dbReference type="STRING" id="1234595.C725_2742"/>
<dbReference type="InterPro" id="IPR004045">
    <property type="entry name" value="Glutathione_S-Trfase_N"/>
</dbReference>
<dbReference type="RefSeq" id="WP_088711422.1">
    <property type="nucleotide sequence ID" value="NZ_NFZT01000001.1"/>
</dbReference>
<dbReference type="PROSITE" id="PS50405">
    <property type="entry name" value="GST_CTER"/>
    <property type="match status" value="1"/>
</dbReference>
<keyword evidence="3" id="KW-0808">Transferase</keyword>
<dbReference type="EMBL" id="NFZT01000001">
    <property type="protein sequence ID" value="OWV32629.1"/>
    <property type="molecule type" value="Genomic_DNA"/>
</dbReference>
<evidence type="ECO:0000313" key="4">
    <source>
        <dbReference type="Proteomes" id="UP000198462"/>
    </source>
</evidence>